<dbReference type="HAMAP" id="MF_04144">
    <property type="entry name" value="TERL_LAMBDA"/>
    <property type="match status" value="1"/>
</dbReference>
<dbReference type="InterPro" id="IPR046454">
    <property type="entry name" value="GpA_endonuclease"/>
</dbReference>
<protein>
    <submittedName>
        <fullName evidence="3">Phage terminase large subunit family protein</fullName>
    </submittedName>
</protein>
<dbReference type="Gene3D" id="3.40.50.300">
    <property type="entry name" value="P-loop containing nucleotide triphosphate hydrolases"/>
    <property type="match status" value="1"/>
</dbReference>
<sequence length="630" mass="72002">MFDGIGNIDFSLVAAFQKGITPDPTISCREWADTYRFLPSTSARPGKFSSEFTPYVQEIMERLSVYDTAQKVIVKKSSQTGLTETGNNWLGYVIDMAPAPFLYVMPTDMMMKETSKKRIATMIASTPALNAKISVGRSRDQSNTLLYKEFPNGFVKMVGANSPNGLSSDAVRFVYMDETDRYPASVDGEGSAEGLAETRTITFGSRKKIFLTSTPTRKGESFIDQRFETTGQRYYHVPCPFCGEYQRLVIEQIRYEAGNYKTAKYECEHCKELIEERFKARMLKQGKWVAKYPEREDGLTYGYFINALYSPSSWYPWSQLIRERDESENDIPKKIVFTNTKLGEAYEEENGEKLDWEGLFEKAIEYEPNKPFTTVAFLTAGVDVQADRLEIEIVGWMKGKISQSVDYRVIIGDTSQSEVWAELGKILGQTWIREDNAIMPLRLMAIDTGYNTEKVYDFAQKHGVSRVIPVKGKDNLSVYYSAPQSIDIAKAGKKIGKIKVWGVGVSLLKSELYGLLKKRINAETGEVPEGYCYFPKREPSYFRGLTAEELVSVVSKKGSMKYEWHKKYKRNEPLDCRNYARAAAAMIGLDRWSNDRWDRERDMYEINVPEEIKPTIQKSSTPKKKSNFWK</sequence>
<name>A0ABT6RC53_9BACT</name>
<reference evidence="3 4" key="1">
    <citation type="submission" date="2023-05" db="EMBL/GenBank/DDBJ databases">
        <title>Genome sequence of Pinibacter sp. MAH-24.</title>
        <authorList>
            <person name="Huq M.A."/>
        </authorList>
    </citation>
    <scope>NUCLEOTIDE SEQUENCE [LARGE SCALE GENOMIC DNA]</scope>
    <source>
        <strain evidence="3 4">MAH-24</strain>
    </source>
</reference>
<dbReference type="Pfam" id="PF05876">
    <property type="entry name" value="GpA_ATPase"/>
    <property type="match status" value="1"/>
</dbReference>
<evidence type="ECO:0000313" key="3">
    <source>
        <dbReference type="EMBL" id="MDI3319980.1"/>
    </source>
</evidence>
<dbReference type="EMBL" id="JASBRG010000005">
    <property type="protein sequence ID" value="MDI3319980.1"/>
    <property type="molecule type" value="Genomic_DNA"/>
</dbReference>
<evidence type="ECO:0000313" key="4">
    <source>
        <dbReference type="Proteomes" id="UP001226434"/>
    </source>
</evidence>
<dbReference type="InterPro" id="IPR008866">
    <property type="entry name" value="Phage_lambda_GpA-like"/>
</dbReference>
<dbReference type="InterPro" id="IPR027417">
    <property type="entry name" value="P-loop_NTPase"/>
</dbReference>
<proteinExistence type="inferred from homology"/>
<comment type="caution">
    <text evidence="3">The sequence shown here is derived from an EMBL/GenBank/DDBJ whole genome shotgun (WGS) entry which is preliminary data.</text>
</comment>
<evidence type="ECO:0000259" key="2">
    <source>
        <dbReference type="Pfam" id="PF20454"/>
    </source>
</evidence>
<feature type="domain" description="Terminase large subunit GpA endonuclease" evidence="2">
    <location>
        <begin position="301"/>
        <end position="591"/>
    </location>
</feature>
<keyword evidence="4" id="KW-1185">Reference proteome</keyword>
<gene>
    <name evidence="3" type="ORF">QJ048_09370</name>
</gene>
<dbReference type="RefSeq" id="WP_282334080.1">
    <property type="nucleotide sequence ID" value="NZ_JASBRG010000005.1"/>
</dbReference>
<dbReference type="Pfam" id="PF20454">
    <property type="entry name" value="GpA_nuclease"/>
    <property type="match status" value="1"/>
</dbReference>
<organism evidence="3 4">
    <name type="scientific">Pinibacter soli</name>
    <dbReference type="NCBI Taxonomy" id="3044211"/>
    <lineage>
        <taxon>Bacteria</taxon>
        <taxon>Pseudomonadati</taxon>
        <taxon>Bacteroidota</taxon>
        <taxon>Chitinophagia</taxon>
        <taxon>Chitinophagales</taxon>
        <taxon>Chitinophagaceae</taxon>
        <taxon>Pinibacter</taxon>
    </lineage>
</organism>
<accession>A0ABT6RC53</accession>
<feature type="domain" description="Phage terminase large subunit GpA ATPase" evidence="1">
    <location>
        <begin position="42"/>
        <end position="288"/>
    </location>
</feature>
<evidence type="ECO:0000259" key="1">
    <source>
        <dbReference type="Pfam" id="PF05876"/>
    </source>
</evidence>
<dbReference type="Proteomes" id="UP001226434">
    <property type="component" value="Unassembled WGS sequence"/>
</dbReference>
<dbReference type="InterPro" id="IPR046453">
    <property type="entry name" value="GpA_ATPase"/>
</dbReference>